<sequence length="46" mass="4948">MGMNGRPPISKRIGPRASRVLLRIVFALVVSGILVLAFFATNALSH</sequence>
<accession>A0A402BAB5</accession>
<gene>
    <name evidence="2" type="ORF">KDA_37400</name>
</gene>
<dbReference type="AlphaFoldDB" id="A0A402BAB5"/>
<keyword evidence="1" id="KW-0812">Transmembrane</keyword>
<evidence type="ECO:0000313" key="2">
    <source>
        <dbReference type="EMBL" id="GCE28256.1"/>
    </source>
</evidence>
<keyword evidence="1" id="KW-0472">Membrane</keyword>
<dbReference type="EMBL" id="BIFT01000001">
    <property type="protein sequence ID" value="GCE28256.1"/>
    <property type="molecule type" value="Genomic_DNA"/>
</dbReference>
<protein>
    <submittedName>
        <fullName evidence="2">Uncharacterized protein</fullName>
    </submittedName>
</protein>
<feature type="transmembrane region" description="Helical" evidence="1">
    <location>
        <begin position="20"/>
        <end position="40"/>
    </location>
</feature>
<comment type="caution">
    <text evidence="2">The sequence shown here is derived from an EMBL/GenBank/DDBJ whole genome shotgun (WGS) entry which is preliminary data.</text>
</comment>
<organism evidence="2 3">
    <name type="scientific">Dictyobacter alpinus</name>
    <dbReference type="NCBI Taxonomy" id="2014873"/>
    <lineage>
        <taxon>Bacteria</taxon>
        <taxon>Bacillati</taxon>
        <taxon>Chloroflexota</taxon>
        <taxon>Ktedonobacteria</taxon>
        <taxon>Ktedonobacterales</taxon>
        <taxon>Dictyobacteraceae</taxon>
        <taxon>Dictyobacter</taxon>
    </lineage>
</organism>
<reference evidence="3" key="1">
    <citation type="submission" date="2018-12" db="EMBL/GenBank/DDBJ databases">
        <title>Tengunoibacter tsumagoiensis gen. nov., sp. nov., Dictyobacter kobayashii sp. nov., D. alpinus sp. nov., and D. joshuensis sp. nov. and description of Dictyobacteraceae fam. nov. within the order Ktedonobacterales isolated from Tengu-no-mugimeshi.</title>
        <authorList>
            <person name="Wang C.M."/>
            <person name="Zheng Y."/>
            <person name="Sakai Y."/>
            <person name="Toyoda A."/>
            <person name="Minakuchi Y."/>
            <person name="Abe K."/>
            <person name="Yokota A."/>
            <person name="Yabe S."/>
        </authorList>
    </citation>
    <scope>NUCLEOTIDE SEQUENCE [LARGE SCALE GENOMIC DNA]</scope>
    <source>
        <strain evidence="3">Uno16</strain>
    </source>
</reference>
<evidence type="ECO:0000313" key="3">
    <source>
        <dbReference type="Proteomes" id="UP000287171"/>
    </source>
</evidence>
<keyword evidence="3" id="KW-1185">Reference proteome</keyword>
<proteinExistence type="predicted"/>
<keyword evidence="1" id="KW-1133">Transmembrane helix</keyword>
<dbReference type="Proteomes" id="UP000287171">
    <property type="component" value="Unassembled WGS sequence"/>
</dbReference>
<name>A0A402BAB5_9CHLR</name>
<evidence type="ECO:0000256" key="1">
    <source>
        <dbReference type="SAM" id="Phobius"/>
    </source>
</evidence>